<protein>
    <submittedName>
        <fullName evidence="2 3">Putative transposase</fullName>
    </submittedName>
</protein>
<organism evidence="1">
    <name type="scientific">Escherichia coli</name>
    <dbReference type="NCBI Taxonomy" id="562"/>
    <lineage>
        <taxon>Bacteria</taxon>
        <taxon>Pseudomonadati</taxon>
        <taxon>Pseudomonadota</taxon>
        <taxon>Gammaproteobacteria</taxon>
        <taxon>Enterobacterales</taxon>
        <taxon>Enterobacteriaceae</taxon>
        <taxon>Escherichia</taxon>
    </lineage>
</organism>
<gene>
    <name evidence="2" type="ORF">JNP96_29565</name>
    <name evidence="3" type="ORF">NCTC8960_00357</name>
</gene>
<proteinExistence type="predicted"/>
<evidence type="ECO:0000313" key="1">
    <source>
        <dbReference type="EMBL" id="CCP50158.1"/>
    </source>
</evidence>
<dbReference type="RefSeq" id="WP_000150306.1">
    <property type="nucleotide sequence ID" value="NZ_BIBG01000065.1"/>
</dbReference>
<evidence type="ECO:0000313" key="5">
    <source>
        <dbReference type="Proteomes" id="UP000663166"/>
    </source>
</evidence>
<dbReference type="EMBL" id="CP070395">
    <property type="protein sequence ID" value="QSA00590.1"/>
    <property type="molecule type" value="Genomic_DNA"/>
</dbReference>
<reference evidence="3 4" key="2">
    <citation type="submission" date="2018-06" db="EMBL/GenBank/DDBJ databases">
        <authorList>
            <consortium name="Pathogen Informatics"/>
            <person name="Doyle S."/>
        </authorList>
    </citation>
    <scope>NUCLEOTIDE SEQUENCE [LARGE SCALE GENOMIC DNA]</scope>
    <source>
        <strain evidence="3 4">NCTC8960</strain>
    </source>
</reference>
<dbReference type="EMBL" id="UGFO01000004">
    <property type="protein sequence ID" value="STM96240.1"/>
    <property type="molecule type" value="Genomic_DNA"/>
</dbReference>
<dbReference type="AlphaFoldDB" id="L0TMB5"/>
<reference evidence="1" key="1">
    <citation type="submission" date="2012-12" db="EMBL/GenBank/DDBJ databases">
        <title>Rapid MALDI-TOF mass spectrometry strain typing during a large outbreak of Shiga-Toxigenic Escherichia coli.</title>
        <authorList>
            <person name="Christner M."/>
            <person name="Trusch M."/>
            <person name="Rohde H."/>
            <person name="Kwiatkowski M."/>
            <person name="Schlueter H."/>
            <person name="Wolters M."/>
            <person name="Aepfelbacher M."/>
            <person name="Hentschke M."/>
        </authorList>
    </citation>
    <scope>NUCLEOTIDE SEQUENCE</scope>
    <source>
        <strain evidence="1">51763437</strain>
    </source>
</reference>
<keyword evidence="2" id="KW-0614">Plasmid</keyword>
<evidence type="ECO:0000313" key="4">
    <source>
        <dbReference type="Proteomes" id="UP000255057"/>
    </source>
</evidence>
<dbReference type="Proteomes" id="UP000255057">
    <property type="component" value="Unassembled WGS sequence"/>
</dbReference>
<name>L0TMB5_ECOLX</name>
<dbReference type="EMBL" id="HF569079">
    <property type="protein sequence ID" value="CCP50158.1"/>
    <property type="molecule type" value="Genomic_DNA"/>
</dbReference>
<reference evidence="2" key="3">
    <citation type="submission" date="2021-02" db="EMBL/GenBank/DDBJ databases">
        <title>Co-localization of colistin and carbapenem -resistance genes on a novel transferable IncHI2 plasmid in Escherichia coli from chicken-origin.</title>
        <authorList>
            <person name="Hoffmann M."/>
            <person name="Balkey M."/>
            <person name="Ronco T."/>
            <person name="Hendriksen R.S."/>
        </authorList>
    </citation>
    <scope>NUCLEOTIDE SEQUENCE</scope>
    <source>
        <strain evidence="2">CFSAN083829</strain>
        <plasmid evidence="2">pCFSAN083829_2</plasmid>
    </source>
</reference>
<evidence type="ECO:0000313" key="2">
    <source>
        <dbReference type="EMBL" id="QSA00590.1"/>
    </source>
</evidence>
<geneLocation type="plasmid" evidence="2 5">
    <name>pCFSAN083829_2</name>
</geneLocation>
<dbReference type="Proteomes" id="UP000663166">
    <property type="component" value="Plasmid pCFSAN083829_2"/>
</dbReference>
<accession>L0TMB5</accession>
<evidence type="ECO:0000313" key="3">
    <source>
        <dbReference type="EMBL" id="STM96240.1"/>
    </source>
</evidence>
<sequence length="53" mass="5864">MTIAERLEQKGRQEGALEKALAIACQLQKMGMTPEQIKQATGLSEAELKKIIH</sequence>